<proteinExistence type="predicted"/>
<evidence type="ECO:0000313" key="4">
    <source>
        <dbReference type="Proteomes" id="UP001500902"/>
    </source>
</evidence>
<evidence type="ECO:0000313" key="3">
    <source>
        <dbReference type="EMBL" id="GAA3654777.1"/>
    </source>
</evidence>
<dbReference type="EMBL" id="BAAAZP010000027">
    <property type="protein sequence ID" value="GAA3654777.1"/>
    <property type="molecule type" value="Genomic_DNA"/>
</dbReference>
<name>A0ABP7BCY0_9ACTN</name>
<keyword evidence="2" id="KW-0732">Signal</keyword>
<evidence type="ECO:0008006" key="5">
    <source>
        <dbReference type="Google" id="ProtNLM"/>
    </source>
</evidence>
<evidence type="ECO:0000256" key="1">
    <source>
        <dbReference type="SAM" id="MobiDB-lite"/>
    </source>
</evidence>
<gene>
    <name evidence="3" type="ORF">GCM10022224_017230</name>
</gene>
<feature type="signal peptide" evidence="2">
    <location>
        <begin position="1"/>
        <end position="18"/>
    </location>
</feature>
<keyword evidence="4" id="KW-1185">Reference proteome</keyword>
<feature type="chain" id="PRO_5046615174" description="Lipoprotein" evidence="2">
    <location>
        <begin position="19"/>
        <end position="174"/>
    </location>
</feature>
<feature type="region of interest" description="Disordered" evidence="1">
    <location>
        <begin position="52"/>
        <end position="77"/>
    </location>
</feature>
<organism evidence="3 4">
    <name type="scientific">Nonomuraea antimicrobica</name>
    <dbReference type="NCBI Taxonomy" id="561173"/>
    <lineage>
        <taxon>Bacteria</taxon>
        <taxon>Bacillati</taxon>
        <taxon>Actinomycetota</taxon>
        <taxon>Actinomycetes</taxon>
        <taxon>Streptosporangiales</taxon>
        <taxon>Streptosporangiaceae</taxon>
        <taxon>Nonomuraea</taxon>
    </lineage>
</organism>
<comment type="caution">
    <text evidence="3">The sequence shown here is derived from an EMBL/GenBank/DDBJ whole genome shotgun (WGS) entry which is preliminary data.</text>
</comment>
<reference evidence="4" key="1">
    <citation type="journal article" date="2019" name="Int. J. Syst. Evol. Microbiol.">
        <title>The Global Catalogue of Microorganisms (GCM) 10K type strain sequencing project: providing services to taxonomists for standard genome sequencing and annotation.</title>
        <authorList>
            <consortium name="The Broad Institute Genomics Platform"/>
            <consortium name="The Broad Institute Genome Sequencing Center for Infectious Disease"/>
            <person name="Wu L."/>
            <person name="Ma J."/>
        </authorList>
    </citation>
    <scope>NUCLEOTIDE SEQUENCE [LARGE SCALE GENOMIC DNA]</scope>
    <source>
        <strain evidence="4">JCM 16904</strain>
    </source>
</reference>
<sequence length="174" mass="17583">MGRILVVPSLLVALVAAAACTEASGGGSSASGGGSPSAAGSFQRFAACMREHGQNVPDPDPNSGDVALTPPAGADRRAWETAMRACQQFLPNGGAPDDVDPQELEGLRAYAACMREHGVEVTDPDPVTGKSQFGGRFAGAGKDQILNDPIYKAADAACKDKLRSGGAPSKGGGK</sequence>
<accession>A0ABP7BCY0</accession>
<dbReference type="RefSeq" id="WP_344874771.1">
    <property type="nucleotide sequence ID" value="NZ_BAAAZP010000027.1"/>
</dbReference>
<protein>
    <recommendedName>
        <fullName evidence="5">Lipoprotein</fullName>
    </recommendedName>
</protein>
<evidence type="ECO:0000256" key="2">
    <source>
        <dbReference type="SAM" id="SignalP"/>
    </source>
</evidence>
<dbReference type="PROSITE" id="PS51257">
    <property type="entry name" value="PROKAR_LIPOPROTEIN"/>
    <property type="match status" value="1"/>
</dbReference>
<dbReference type="Proteomes" id="UP001500902">
    <property type="component" value="Unassembled WGS sequence"/>
</dbReference>